<feature type="region of interest" description="Disordered" evidence="1">
    <location>
        <begin position="132"/>
        <end position="169"/>
    </location>
</feature>
<dbReference type="AlphaFoldDB" id="A0AAV7U7U0"/>
<dbReference type="Proteomes" id="UP001066276">
    <property type="component" value="Chromosome 3_1"/>
</dbReference>
<feature type="region of interest" description="Disordered" evidence="1">
    <location>
        <begin position="52"/>
        <end position="92"/>
    </location>
</feature>
<keyword evidence="3" id="KW-1185">Reference proteome</keyword>
<name>A0AAV7U7U0_PLEWA</name>
<evidence type="ECO:0000256" key="1">
    <source>
        <dbReference type="SAM" id="MobiDB-lite"/>
    </source>
</evidence>
<dbReference type="EMBL" id="JANPWB010000005">
    <property type="protein sequence ID" value="KAJ1184977.1"/>
    <property type="molecule type" value="Genomic_DNA"/>
</dbReference>
<evidence type="ECO:0000313" key="2">
    <source>
        <dbReference type="EMBL" id="KAJ1184977.1"/>
    </source>
</evidence>
<reference evidence="2" key="1">
    <citation type="journal article" date="2022" name="bioRxiv">
        <title>Sequencing and chromosome-scale assembly of the giantPleurodeles waltlgenome.</title>
        <authorList>
            <person name="Brown T."/>
            <person name="Elewa A."/>
            <person name="Iarovenko S."/>
            <person name="Subramanian E."/>
            <person name="Araus A.J."/>
            <person name="Petzold A."/>
            <person name="Susuki M."/>
            <person name="Suzuki K.-i.T."/>
            <person name="Hayashi T."/>
            <person name="Toyoda A."/>
            <person name="Oliveira C."/>
            <person name="Osipova E."/>
            <person name="Leigh N.D."/>
            <person name="Simon A."/>
            <person name="Yun M.H."/>
        </authorList>
    </citation>
    <scope>NUCLEOTIDE SEQUENCE</scope>
    <source>
        <strain evidence="2">20211129_DDA</strain>
        <tissue evidence="2">Liver</tissue>
    </source>
</reference>
<evidence type="ECO:0000313" key="3">
    <source>
        <dbReference type="Proteomes" id="UP001066276"/>
    </source>
</evidence>
<accession>A0AAV7U7U0</accession>
<feature type="region of interest" description="Disordered" evidence="1">
    <location>
        <begin position="1"/>
        <end position="29"/>
    </location>
</feature>
<comment type="caution">
    <text evidence="2">The sequence shown here is derived from an EMBL/GenBank/DDBJ whole genome shotgun (WGS) entry which is preliminary data.</text>
</comment>
<sequence>MLQRNGEGALQPGNEYAQRRRPSRLRGLPVHSLRNEELWRRQDRLGEERTPGVRIDGSVTRTHGPGLKTGLQGGGCAGRGPTDEAGAARRSWSSPGLHSLIGWRDLLGGGAPPSDNKATRWGCVLRGSRAGVRGGPGGRLWAPPSFSGSWRGLRDPARGAGARRLGHAK</sequence>
<protein>
    <submittedName>
        <fullName evidence="2">Uncharacterized protein</fullName>
    </submittedName>
</protein>
<gene>
    <name evidence="2" type="ORF">NDU88_001773</name>
</gene>
<organism evidence="2 3">
    <name type="scientific">Pleurodeles waltl</name>
    <name type="common">Iberian ribbed newt</name>
    <dbReference type="NCBI Taxonomy" id="8319"/>
    <lineage>
        <taxon>Eukaryota</taxon>
        <taxon>Metazoa</taxon>
        <taxon>Chordata</taxon>
        <taxon>Craniata</taxon>
        <taxon>Vertebrata</taxon>
        <taxon>Euteleostomi</taxon>
        <taxon>Amphibia</taxon>
        <taxon>Batrachia</taxon>
        <taxon>Caudata</taxon>
        <taxon>Salamandroidea</taxon>
        <taxon>Salamandridae</taxon>
        <taxon>Pleurodelinae</taxon>
        <taxon>Pleurodeles</taxon>
    </lineage>
</organism>
<proteinExistence type="predicted"/>